<proteinExistence type="predicted"/>
<dbReference type="EMBL" id="GBXM01035068">
    <property type="protein sequence ID" value="JAH73509.1"/>
    <property type="molecule type" value="Transcribed_RNA"/>
</dbReference>
<dbReference type="EMBL" id="GBXM01076743">
    <property type="protein sequence ID" value="JAH31834.1"/>
    <property type="molecule type" value="Transcribed_RNA"/>
</dbReference>
<reference evidence="1" key="2">
    <citation type="journal article" date="2015" name="Fish Shellfish Immunol.">
        <title>Early steps in the European eel (Anguilla anguilla)-Vibrio vulnificus interaction in the gills: Role of the RtxA13 toxin.</title>
        <authorList>
            <person name="Callol A."/>
            <person name="Pajuelo D."/>
            <person name="Ebbesson L."/>
            <person name="Teles M."/>
            <person name="MacKenzie S."/>
            <person name="Amaro C."/>
        </authorList>
    </citation>
    <scope>NUCLEOTIDE SEQUENCE</scope>
</reference>
<dbReference type="AlphaFoldDB" id="A0A0E9V5W3"/>
<accession>A0A0E9V5W3</accession>
<organism evidence="1">
    <name type="scientific">Anguilla anguilla</name>
    <name type="common">European freshwater eel</name>
    <name type="synonym">Muraena anguilla</name>
    <dbReference type="NCBI Taxonomy" id="7936"/>
    <lineage>
        <taxon>Eukaryota</taxon>
        <taxon>Metazoa</taxon>
        <taxon>Chordata</taxon>
        <taxon>Craniata</taxon>
        <taxon>Vertebrata</taxon>
        <taxon>Euteleostomi</taxon>
        <taxon>Actinopterygii</taxon>
        <taxon>Neopterygii</taxon>
        <taxon>Teleostei</taxon>
        <taxon>Anguilliformes</taxon>
        <taxon>Anguillidae</taxon>
        <taxon>Anguilla</taxon>
    </lineage>
</organism>
<evidence type="ECO:0000313" key="1">
    <source>
        <dbReference type="EMBL" id="JAH73509.1"/>
    </source>
</evidence>
<reference evidence="1" key="1">
    <citation type="submission" date="2014-11" db="EMBL/GenBank/DDBJ databases">
        <authorList>
            <person name="Amaro Gonzalez C."/>
        </authorList>
    </citation>
    <scope>NUCLEOTIDE SEQUENCE</scope>
</reference>
<sequence>MKTVTQGLNLHRENFSISIQCTFHGSAVKWFSATGHR</sequence>
<name>A0A0E9V5W3_ANGAN</name>
<protein>
    <submittedName>
        <fullName evidence="1">Uncharacterized protein</fullName>
    </submittedName>
</protein>